<evidence type="ECO:0000256" key="5">
    <source>
        <dbReference type="ARBA" id="ARBA00022989"/>
    </source>
</evidence>
<name>A0ABV8G8R2_9ACTN</name>
<feature type="domain" description="ABC transmembrane type-1" evidence="8">
    <location>
        <begin position="78"/>
        <end position="271"/>
    </location>
</feature>
<sequence>MRNAAAGRRRPRRGAEHNPLVWCAVAVVMVFSLVPLYWLINTSLKTGPDLSKASLTPPNPTFENYQAVLSDGDFLQALGNSLIVAATTTILALAVASFAAYPLARLKMRGKFLILSIVLSVTTFPGIAIAAPMFSLWNDLGLYNTLVGLIIPYLTFTLPLSIYTLVSFFKEIPVELEEAAYIDGTSPFQAYYKVILPLAAPGIATVGILAFIFAWNEFLLAATLTYGPEARTVPVAIAFFTGASEYEQPLGTISAASVIISIPLILLVLIFQKKIVSGLTAGAVKG</sequence>
<protein>
    <submittedName>
        <fullName evidence="9">Carbohydrate ABC transporter permease</fullName>
    </submittedName>
</protein>
<keyword evidence="6 7" id="KW-0472">Membrane</keyword>
<dbReference type="Gene3D" id="1.10.3720.10">
    <property type="entry name" value="MetI-like"/>
    <property type="match status" value="1"/>
</dbReference>
<evidence type="ECO:0000256" key="2">
    <source>
        <dbReference type="ARBA" id="ARBA00022448"/>
    </source>
</evidence>
<feature type="transmembrane region" description="Helical" evidence="7">
    <location>
        <begin position="20"/>
        <end position="40"/>
    </location>
</feature>
<feature type="transmembrane region" description="Helical" evidence="7">
    <location>
        <begin position="250"/>
        <end position="271"/>
    </location>
</feature>
<keyword evidence="3" id="KW-1003">Cell membrane</keyword>
<evidence type="ECO:0000313" key="9">
    <source>
        <dbReference type="EMBL" id="MFC4010153.1"/>
    </source>
</evidence>
<keyword evidence="10" id="KW-1185">Reference proteome</keyword>
<keyword evidence="4 7" id="KW-0812">Transmembrane</keyword>
<organism evidence="9 10">
    <name type="scientific">Nonomuraea purpurea</name>
    <dbReference type="NCBI Taxonomy" id="1849276"/>
    <lineage>
        <taxon>Bacteria</taxon>
        <taxon>Bacillati</taxon>
        <taxon>Actinomycetota</taxon>
        <taxon>Actinomycetes</taxon>
        <taxon>Streptosporangiales</taxon>
        <taxon>Streptosporangiaceae</taxon>
        <taxon>Nonomuraea</taxon>
    </lineage>
</organism>
<dbReference type="InterPro" id="IPR000515">
    <property type="entry name" value="MetI-like"/>
</dbReference>
<dbReference type="PANTHER" id="PTHR32243">
    <property type="entry name" value="MALTOSE TRANSPORT SYSTEM PERMEASE-RELATED"/>
    <property type="match status" value="1"/>
</dbReference>
<feature type="transmembrane region" description="Helical" evidence="7">
    <location>
        <begin position="113"/>
        <end position="134"/>
    </location>
</feature>
<keyword evidence="2 7" id="KW-0813">Transport</keyword>
<dbReference type="EMBL" id="JBHSBI010000011">
    <property type="protein sequence ID" value="MFC4010153.1"/>
    <property type="molecule type" value="Genomic_DNA"/>
</dbReference>
<keyword evidence="5 7" id="KW-1133">Transmembrane helix</keyword>
<dbReference type="InterPro" id="IPR050901">
    <property type="entry name" value="BP-dep_ABC_trans_perm"/>
</dbReference>
<evidence type="ECO:0000256" key="6">
    <source>
        <dbReference type="ARBA" id="ARBA00023136"/>
    </source>
</evidence>
<evidence type="ECO:0000256" key="3">
    <source>
        <dbReference type="ARBA" id="ARBA00022475"/>
    </source>
</evidence>
<proteinExistence type="inferred from homology"/>
<accession>A0ABV8G8R2</accession>
<evidence type="ECO:0000256" key="1">
    <source>
        <dbReference type="ARBA" id="ARBA00004651"/>
    </source>
</evidence>
<dbReference type="InterPro" id="IPR035906">
    <property type="entry name" value="MetI-like_sf"/>
</dbReference>
<comment type="similarity">
    <text evidence="7">Belongs to the binding-protein-dependent transport system permease family.</text>
</comment>
<feature type="transmembrane region" description="Helical" evidence="7">
    <location>
        <begin position="190"/>
        <end position="215"/>
    </location>
</feature>
<reference evidence="10" key="1">
    <citation type="journal article" date="2019" name="Int. J. Syst. Evol. Microbiol.">
        <title>The Global Catalogue of Microorganisms (GCM) 10K type strain sequencing project: providing services to taxonomists for standard genome sequencing and annotation.</title>
        <authorList>
            <consortium name="The Broad Institute Genomics Platform"/>
            <consortium name="The Broad Institute Genome Sequencing Center for Infectious Disease"/>
            <person name="Wu L."/>
            <person name="Ma J."/>
        </authorList>
    </citation>
    <scope>NUCLEOTIDE SEQUENCE [LARGE SCALE GENOMIC DNA]</scope>
    <source>
        <strain evidence="10">TBRC 1276</strain>
    </source>
</reference>
<dbReference type="CDD" id="cd06261">
    <property type="entry name" value="TM_PBP2"/>
    <property type="match status" value="1"/>
</dbReference>
<evidence type="ECO:0000256" key="7">
    <source>
        <dbReference type="RuleBase" id="RU363032"/>
    </source>
</evidence>
<dbReference type="Proteomes" id="UP001595851">
    <property type="component" value="Unassembled WGS sequence"/>
</dbReference>
<dbReference type="Pfam" id="PF00528">
    <property type="entry name" value="BPD_transp_1"/>
    <property type="match status" value="1"/>
</dbReference>
<dbReference type="SUPFAM" id="SSF161098">
    <property type="entry name" value="MetI-like"/>
    <property type="match status" value="1"/>
</dbReference>
<evidence type="ECO:0000259" key="8">
    <source>
        <dbReference type="PROSITE" id="PS50928"/>
    </source>
</evidence>
<evidence type="ECO:0000313" key="10">
    <source>
        <dbReference type="Proteomes" id="UP001595851"/>
    </source>
</evidence>
<dbReference type="PROSITE" id="PS50928">
    <property type="entry name" value="ABC_TM1"/>
    <property type="match status" value="1"/>
</dbReference>
<comment type="subcellular location">
    <subcellularLocation>
        <location evidence="1 7">Cell membrane</location>
        <topology evidence="1 7">Multi-pass membrane protein</topology>
    </subcellularLocation>
</comment>
<feature type="transmembrane region" description="Helical" evidence="7">
    <location>
        <begin position="146"/>
        <end position="169"/>
    </location>
</feature>
<feature type="transmembrane region" description="Helical" evidence="7">
    <location>
        <begin position="82"/>
        <end position="101"/>
    </location>
</feature>
<gene>
    <name evidence="9" type="ORF">ACFOY2_23200</name>
</gene>
<dbReference type="RefSeq" id="WP_379530170.1">
    <property type="nucleotide sequence ID" value="NZ_JBHSBI010000011.1"/>
</dbReference>
<comment type="caution">
    <text evidence="9">The sequence shown here is derived from an EMBL/GenBank/DDBJ whole genome shotgun (WGS) entry which is preliminary data.</text>
</comment>
<evidence type="ECO:0000256" key="4">
    <source>
        <dbReference type="ARBA" id="ARBA00022692"/>
    </source>
</evidence>
<dbReference type="PANTHER" id="PTHR32243:SF18">
    <property type="entry name" value="INNER MEMBRANE ABC TRANSPORTER PERMEASE PROTEIN YCJP"/>
    <property type="match status" value="1"/>
</dbReference>